<dbReference type="InParanoid" id="A0A369JK99"/>
<reference evidence="2" key="1">
    <citation type="submission" date="2018-04" db="EMBL/GenBank/DDBJ databases">
        <title>Whole genome sequencing of Hypsizygus marmoreus.</title>
        <authorList>
            <person name="Choi I.-G."/>
            <person name="Min B."/>
            <person name="Kim J.-G."/>
            <person name="Kim S."/>
            <person name="Oh Y.-L."/>
            <person name="Kong W.-S."/>
            <person name="Park H."/>
            <person name="Jeong J."/>
            <person name="Song E.-S."/>
        </authorList>
    </citation>
    <scope>NUCLEOTIDE SEQUENCE [LARGE SCALE GENOMIC DNA]</scope>
    <source>
        <strain evidence="2">51987-8</strain>
    </source>
</reference>
<protein>
    <submittedName>
        <fullName evidence="2">Uncharacterized protein</fullName>
    </submittedName>
</protein>
<gene>
    <name evidence="2" type="ORF">Hypma_010925</name>
</gene>
<dbReference type="Proteomes" id="UP000076154">
    <property type="component" value="Unassembled WGS sequence"/>
</dbReference>
<proteinExistence type="predicted"/>
<organism evidence="2 3">
    <name type="scientific">Hypsizygus marmoreus</name>
    <name type="common">White beech mushroom</name>
    <name type="synonym">Agaricus marmoreus</name>
    <dbReference type="NCBI Taxonomy" id="39966"/>
    <lineage>
        <taxon>Eukaryota</taxon>
        <taxon>Fungi</taxon>
        <taxon>Dikarya</taxon>
        <taxon>Basidiomycota</taxon>
        <taxon>Agaricomycotina</taxon>
        <taxon>Agaricomycetes</taxon>
        <taxon>Agaricomycetidae</taxon>
        <taxon>Agaricales</taxon>
        <taxon>Tricholomatineae</taxon>
        <taxon>Lyophyllaceae</taxon>
        <taxon>Hypsizygus</taxon>
    </lineage>
</organism>
<dbReference type="EMBL" id="LUEZ02000053">
    <property type="protein sequence ID" value="RDB21752.1"/>
    <property type="molecule type" value="Genomic_DNA"/>
</dbReference>
<name>A0A369JK99_HYPMA</name>
<evidence type="ECO:0000313" key="2">
    <source>
        <dbReference type="EMBL" id="RDB21752.1"/>
    </source>
</evidence>
<evidence type="ECO:0000313" key="3">
    <source>
        <dbReference type="Proteomes" id="UP000076154"/>
    </source>
</evidence>
<comment type="caution">
    <text evidence="2">The sequence shown here is derived from an EMBL/GenBank/DDBJ whole genome shotgun (WGS) entry which is preliminary data.</text>
</comment>
<dbReference type="AlphaFoldDB" id="A0A369JK99"/>
<accession>A0A369JK99</accession>
<keyword evidence="3" id="KW-1185">Reference proteome</keyword>
<evidence type="ECO:0000256" key="1">
    <source>
        <dbReference type="SAM" id="MobiDB-lite"/>
    </source>
</evidence>
<feature type="region of interest" description="Disordered" evidence="1">
    <location>
        <begin position="163"/>
        <end position="183"/>
    </location>
</feature>
<sequence length="183" mass="20154">MSSFAPPPGLDPFIYQHPQDETYHTVADVSSGKLKEESGVPGLWVVANRHIRVAASASEDYHEMEVSLIFQLCSNSVGAVSFVGEALPRHARNKSWTPGSIVMELSYFQEFLYPPLGEYGKPLASHILSALKSGIEKRKLGSDPFRYTIGEKPWMVFEAAGRGRKRNGTGSASVVRDSERRVG</sequence>